<feature type="compositionally biased region" description="Basic and acidic residues" evidence="3">
    <location>
        <begin position="302"/>
        <end position="312"/>
    </location>
</feature>
<feature type="compositionally biased region" description="Acidic residues" evidence="3">
    <location>
        <begin position="314"/>
        <end position="333"/>
    </location>
</feature>
<keyword evidence="1" id="KW-0547">Nucleotide-binding</keyword>
<evidence type="ECO:0000313" key="4">
    <source>
        <dbReference type="Proteomes" id="UP000515146"/>
    </source>
</evidence>
<dbReference type="KEGG" id="dpte:113793940"/>
<dbReference type="GO" id="GO:0005524">
    <property type="term" value="F:ATP binding"/>
    <property type="evidence" value="ECO:0007669"/>
    <property type="project" value="UniProtKB-KW"/>
</dbReference>
<feature type="compositionally biased region" description="Acidic residues" evidence="3">
    <location>
        <begin position="498"/>
        <end position="557"/>
    </location>
</feature>
<dbReference type="RefSeq" id="XP_027199819.1">
    <property type="nucleotide sequence ID" value="XM_027344018.1"/>
</dbReference>
<feature type="compositionally biased region" description="Basic and acidic residues" evidence="3">
    <location>
        <begin position="731"/>
        <end position="745"/>
    </location>
</feature>
<reference evidence="5" key="1">
    <citation type="submission" date="2025-08" db="UniProtKB">
        <authorList>
            <consortium name="RefSeq"/>
        </authorList>
    </citation>
    <scope>IDENTIFICATION</scope>
    <source>
        <strain evidence="5">Airmid</strain>
    </source>
</reference>
<dbReference type="InParanoid" id="A0A6P6Y5R3"/>
<keyword evidence="4" id="KW-1185">Reference proteome</keyword>
<feature type="compositionally biased region" description="Low complexity" evidence="3">
    <location>
        <begin position="276"/>
        <end position="291"/>
    </location>
</feature>
<dbReference type="PANTHER" id="PTHR48103">
    <property type="entry name" value="MIDASIN-RELATED"/>
    <property type="match status" value="1"/>
</dbReference>
<evidence type="ECO:0000313" key="5">
    <source>
        <dbReference type="RefSeq" id="XP_027199819.1"/>
    </source>
</evidence>
<accession>A0A6P6Y5R3</accession>
<evidence type="ECO:0000256" key="1">
    <source>
        <dbReference type="ARBA" id="ARBA00022741"/>
    </source>
</evidence>
<feature type="compositionally biased region" description="Low complexity" evidence="3">
    <location>
        <begin position="619"/>
        <end position="630"/>
    </location>
</feature>
<protein>
    <submittedName>
        <fullName evidence="5">Uncharacterized protein DDB_G0290685-like</fullName>
    </submittedName>
</protein>
<feature type="compositionally biased region" description="Acidic residues" evidence="3">
    <location>
        <begin position="364"/>
        <end position="392"/>
    </location>
</feature>
<dbReference type="GO" id="GO:0005634">
    <property type="term" value="C:nucleus"/>
    <property type="evidence" value="ECO:0007669"/>
    <property type="project" value="TreeGrafter"/>
</dbReference>
<dbReference type="OrthoDB" id="6515339at2759"/>
<dbReference type="GO" id="GO:0000055">
    <property type="term" value="P:ribosomal large subunit export from nucleus"/>
    <property type="evidence" value="ECO:0007669"/>
    <property type="project" value="TreeGrafter"/>
</dbReference>
<feature type="compositionally biased region" description="Acidic residues" evidence="3">
    <location>
        <begin position="688"/>
        <end position="697"/>
    </location>
</feature>
<feature type="compositionally biased region" description="Basic and acidic residues" evidence="3">
    <location>
        <begin position="479"/>
        <end position="489"/>
    </location>
</feature>
<name>A0A6P6Y5R3_DERPT</name>
<dbReference type="Proteomes" id="UP000515146">
    <property type="component" value="Unplaced"/>
</dbReference>
<dbReference type="PANTHER" id="PTHR48103:SF2">
    <property type="entry name" value="MIDASIN"/>
    <property type="match status" value="1"/>
</dbReference>
<feature type="compositionally biased region" description="Polar residues" evidence="3">
    <location>
        <begin position="433"/>
        <end position="447"/>
    </location>
</feature>
<keyword evidence="2" id="KW-0067">ATP-binding</keyword>
<dbReference type="OMA" id="HDTDDTH"/>
<feature type="compositionally biased region" description="Acidic residues" evidence="3">
    <location>
        <begin position="448"/>
        <end position="464"/>
    </location>
</feature>
<evidence type="ECO:0000256" key="2">
    <source>
        <dbReference type="ARBA" id="ARBA00022840"/>
    </source>
</evidence>
<sequence length="869" mass="100886">MCNNCFCFKSLEDLQAYREFQKYLKILQHNPQQQQIPEKVTDSVALLDEYFNEKISYESFSEKLSIQQTNDMNHESNKAATLVNKQCLTLAKLFSSQRYLDFYMNNNESINSDDQYSNNDPYEIFFNHFIRNGHKYTDLFVEILFNINILLKNILFCFEKIFKYLDNDTGKTEEDKEKFIKHSINNVKILNLFNPEQIIQLVDKFFSNFNQISIEMIKIFVPFFTKYINLYQGFLCMSIGSLKTSSKLLHILMSLSSELLANGFCLPSCDDDNGNDEQQQQQKDQQKNIDNAGFGDGNTTSDAKDVSDRLDCQDQLDDLENNNDDGGDGEDQQTDSKNEDNGIEMDDDFVGNEYGADEKQNDEKSDENDEIDDENDEDLEEQMGQVDDNEQVLDEKLWDNDDDDDIDEKDQQKDGKENEEQMTGGKEDFDTNKVANSDNDQLTSQNNNEEEDSQLPEDNDDDQDNQINDDYQNIDDDDSKQNRNDKENINEMILPDDVQIDMDDDGDGDQEMDIENENMEISDQDDDQNDDNDQNLETLNDENENAIEEPSNDDGDDNEMKNKNNQIEDGDDNDENTITGSNTENQNIDSSIYPNFDHNVQNNQDCLDSMEQSDEKSSKQQQQQQCSSSQLNDGKLTSQNEQQQQINDDEEKFSMLNKKKNRSLVDENLDEHLQTKRQKITNDSKKEDDDDSKEEEEANRQEQTDLFRHVENKKKADNIAYDIDYGQQQEEDGRKNQKPLERDVNLNDDDDDQQNNMESNEEIVKFSNNNSNNKNDLNKTNEEMNDDNEEKMIEGEFIMTSNVVNYEESSFHTGTSAIEDQNQKMEIEDEHSLVPIDDTTTTSSSEIFDNEFLLESEKRIEPLLYELCN</sequence>
<dbReference type="AlphaFoldDB" id="A0A6P6Y5R3"/>
<feature type="non-terminal residue" evidence="5">
    <location>
        <position position="869"/>
    </location>
</feature>
<feature type="compositionally biased region" description="Acidic residues" evidence="3">
    <location>
        <begin position="341"/>
        <end position="350"/>
    </location>
</feature>
<feature type="compositionally biased region" description="Basic and acidic residues" evidence="3">
    <location>
        <begin position="409"/>
        <end position="431"/>
    </location>
</feature>
<dbReference type="GO" id="GO:0000027">
    <property type="term" value="P:ribosomal large subunit assembly"/>
    <property type="evidence" value="ECO:0007669"/>
    <property type="project" value="TreeGrafter"/>
</dbReference>
<proteinExistence type="predicted"/>
<feature type="compositionally biased region" description="Polar residues" evidence="3">
    <location>
        <begin position="576"/>
        <end position="606"/>
    </location>
</feature>
<evidence type="ECO:0000256" key="3">
    <source>
        <dbReference type="SAM" id="MobiDB-lite"/>
    </source>
</evidence>
<dbReference type="GO" id="GO:0030687">
    <property type="term" value="C:preribosome, large subunit precursor"/>
    <property type="evidence" value="ECO:0007669"/>
    <property type="project" value="TreeGrafter"/>
</dbReference>
<feature type="compositionally biased region" description="Basic and acidic residues" evidence="3">
    <location>
        <begin position="670"/>
        <end position="687"/>
    </location>
</feature>
<feature type="region of interest" description="Disordered" evidence="3">
    <location>
        <begin position="271"/>
        <end position="785"/>
    </location>
</feature>
<feature type="compositionally biased region" description="Basic and acidic residues" evidence="3">
    <location>
        <begin position="698"/>
        <end position="717"/>
    </location>
</feature>
<gene>
    <name evidence="5" type="primary">LOC113793940</name>
</gene>
<organism evidence="4 5">
    <name type="scientific">Dermatophagoides pteronyssinus</name>
    <name type="common">European house dust mite</name>
    <dbReference type="NCBI Taxonomy" id="6956"/>
    <lineage>
        <taxon>Eukaryota</taxon>
        <taxon>Metazoa</taxon>
        <taxon>Ecdysozoa</taxon>
        <taxon>Arthropoda</taxon>
        <taxon>Chelicerata</taxon>
        <taxon>Arachnida</taxon>
        <taxon>Acari</taxon>
        <taxon>Acariformes</taxon>
        <taxon>Sarcoptiformes</taxon>
        <taxon>Astigmata</taxon>
        <taxon>Psoroptidia</taxon>
        <taxon>Analgoidea</taxon>
        <taxon>Pyroglyphidae</taxon>
        <taxon>Dermatophagoidinae</taxon>
        <taxon>Dermatophagoides</taxon>
    </lineage>
</organism>